<evidence type="ECO:0000256" key="2">
    <source>
        <dbReference type="SAM" id="Phobius"/>
    </source>
</evidence>
<evidence type="ECO:0000256" key="1">
    <source>
        <dbReference type="SAM" id="MobiDB-lite"/>
    </source>
</evidence>
<feature type="region of interest" description="Disordered" evidence="1">
    <location>
        <begin position="18"/>
        <end position="39"/>
    </location>
</feature>
<keyword evidence="4" id="KW-1185">Reference proteome</keyword>
<proteinExistence type="predicted"/>
<keyword evidence="2" id="KW-0812">Transmembrane</keyword>
<name>A0ABQ1JQT0_9SPHN</name>
<keyword evidence="2" id="KW-0472">Membrane</keyword>
<accession>A0ABQ1JQT0</accession>
<dbReference type="EMBL" id="BMGD01000005">
    <property type="protein sequence ID" value="GGB72426.1"/>
    <property type="molecule type" value="Genomic_DNA"/>
</dbReference>
<dbReference type="Proteomes" id="UP000614261">
    <property type="component" value="Unassembled WGS sequence"/>
</dbReference>
<evidence type="ECO:0000313" key="3">
    <source>
        <dbReference type="EMBL" id="GGB72426.1"/>
    </source>
</evidence>
<organism evidence="3 4">
    <name type="scientific">Blastomonas aquatica</name>
    <dbReference type="NCBI Taxonomy" id="1510276"/>
    <lineage>
        <taxon>Bacteria</taxon>
        <taxon>Pseudomonadati</taxon>
        <taxon>Pseudomonadota</taxon>
        <taxon>Alphaproteobacteria</taxon>
        <taxon>Sphingomonadales</taxon>
        <taxon>Sphingomonadaceae</taxon>
        <taxon>Blastomonas</taxon>
    </lineage>
</organism>
<reference evidence="4" key="1">
    <citation type="journal article" date="2019" name="Int. J. Syst. Evol. Microbiol.">
        <title>The Global Catalogue of Microorganisms (GCM) 10K type strain sequencing project: providing services to taxonomists for standard genome sequencing and annotation.</title>
        <authorList>
            <consortium name="The Broad Institute Genomics Platform"/>
            <consortium name="The Broad Institute Genome Sequencing Center for Infectious Disease"/>
            <person name="Wu L."/>
            <person name="Ma J."/>
        </authorList>
    </citation>
    <scope>NUCLEOTIDE SEQUENCE [LARGE SCALE GENOMIC DNA]</scope>
    <source>
        <strain evidence="4">CGMCC 1.12851</strain>
    </source>
</reference>
<keyword evidence="2" id="KW-1133">Transmembrane helix</keyword>
<feature type="transmembrane region" description="Helical" evidence="2">
    <location>
        <begin position="64"/>
        <end position="83"/>
    </location>
</feature>
<gene>
    <name evidence="3" type="ORF">GCM10010833_29530</name>
</gene>
<feature type="transmembrane region" description="Helical" evidence="2">
    <location>
        <begin position="41"/>
        <end position="58"/>
    </location>
</feature>
<dbReference type="RefSeq" id="WP_376857140.1">
    <property type="nucleotide sequence ID" value="NZ_JBHRVH010000001.1"/>
</dbReference>
<feature type="compositionally biased region" description="Basic and acidic residues" evidence="1">
    <location>
        <begin position="24"/>
        <end position="37"/>
    </location>
</feature>
<comment type="caution">
    <text evidence="3">The sequence shown here is derived from an EMBL/GenBank/DDBJ whole genome shotgun (WGS) entry which is preliminary data.</text>
</comment>
<evidence type="ECO:0000313" key="4">
    <source>
        <dbReference type="Proteomes" id="UP000614261"/>
    </source>
</evidence>
<sequence length="88" mass="9275">MAARVTSRWQIAASRGKGFAMQNDTRKTPARPEDRPPVRGGGVFMALGTLVGTVVGGLMGQPSIGFLAGLGGGFALHGALWYMDSRKR</sequence>
<evidence type="ECO:0008006" key="5">
    <source>
        <dbReference type="Google" id="ProtNLM"/>
    </source>
</evidence>
<protein>
    <recommendedName>
        <fullName evidence="5">Glycine zipper domain-containing protein</fullName>
    </recommendedName>
</protein>